<feature type="transmembrane region" description="Helical" evidence="9">
    <location>
        <begin position="89"/>
        <end position="111"/>
    </location>
</feature>
<keyword evidence="6 9" id="KW-1133">Transmembrane helix</keyword>
<feature type="transmembrane region" description="Helical" evidence="9">
    <location>
        <begin position="12"/>
        <end position="33"/>
    </location>
</feature>
<keyword evidence="2 9" id="KW-0813">Transport</keyword>
<evidence type="ECO:0000256" key="3">
    <source>
        <dbReference type="ARBA" id="ARBA00022475"/>
    </source>
</evidence>
<comment type="subunit">
    <text evidence="9">The complex comprises the extracytoplasmic solute receptor protein and the two transmembrane proteins.</text>
</comment>
<accession>A0A5C8PI56</accession>
<evidence type="ECO:0000256" key="4">
    <source>
        <dbReference type="ARBA" id="ARBA00022519"/>
    </source>
</evidence>
<sequence length="175" mass="18484">MDGKFLQAVSGPAGILGGIALVLLALVVTADVVARGMGFALIGAAEIGGVLLALLVFLPLAYTQHLRGHVAIEVLVSALPRRLRRWADVASLLICAAFSIVLVVGCGETAWDSYAQQEFQVGTMSFPLWPVKAVVAIGFLLLSIQLVIQLIGALLVATGRRRDDQDEPSLPQTTL</sequence>
<dbReference type="OrthoDB" id="7843894at2"/>
<dbReference type="EMBL" id="VDUZ01000025">
    <property type="protein sequence ID" value="TXL73492.1"/>
    <property type="molecule type" value="Genomic_DNA"/>
</dbReference>
<feature type="transmembrane region" description="Helical" evidence="9">
    <location>
        <begin position="131"/>
        <end position="157"/>
    </location>
</feature>
<evidence type="ECO:0000256" key="7">
    <source>
        <dbReference type="ARBA" id="ARBA00023136"/>
    </source>
</evidence>
<dbReference type="Pfam" id="PF04290">
    <property type="entry name" value="DctQ"/>
    <property type="match status" value="1"/>
</dbReference>
<dbReference type="RefSeq" id="WP_147849012.1">
    <property type="nucleotide sequence ID" value="NZ_VDUZ01000025.1"/>
</dbReference>
<evidence type="ECO:0000256" key="1">
    <source>
        <dbReference type="ARBA" id="ARBA00004429"/>
    </source>
</evidence>
<evidence type="ECO:0000256" key="8">
    <source>
        <dbReference type="ARBA" id="ARBA00038436"/>
    </source>
</evidence>
<dbReference type="GO" id="GO:0005886">
    <property type="term" value="C:plasma membrane"/>
    <property type="evidence" value="ECO:0007669"/>
    <property type="project" value="UniProtKB-SubCell"/>
</dbReference>
<gene>
    <name evidence="11" type="ORF">FHP25_21425</name>
</gene>
<evidence type="ECO:0000259" key="10">
    <source>
        <dbReference type="Pfam" id="PF04290"/>
    </source>
</evidence>
<comment type="caution">
    <text evidence="11">The sequence shown here is derived from an EMBL/GenBank/DDBJ whole genome shotgun (WGS) entry which is preliminary data.</text>
</comment>
<protein>
    <recommendedName>
        <fullName evidence="9">TRAP transporter small permease protein</fullName>
    </recommendedName>
</protein>
<organism evidence="11 12">
    <name type="scientific">Vineibacter terrae</name>
    <dbReference type="NCBI Taxonomy" id="2586908"/>
    <lineage>
        <taxon>Bacteria</taxon>
        <taxon>Pseudomonadati</taxon>
        <taxon>Pseudomonadota</taxon>
        <taxon>Alphaproteobacteria</taxon>
        <taxon>Hyphomicrobiales</taxon>
        <taxon>Vineibacter</taxon>
    </lineage>
</organism>
<evidence type="ECO:0000313" key="12">
    <source>
        <dbReference type="Proteomes" id="UP000321638"/>
    </source>
</evidence>
<name>A0A5C8PI56_9HYPH</name>
<reference evidence="11 12" key="1">
    <citation type="submission" date="2019-06" db="EMBL/GenBank/DDBJ databases">
        <title>New taxonomy in bacterial strain CC-CFT640, isolated from vineyard.</title>
        <authorList>
            <person name="Lin S.-Y."/>
            <person name="Tsai C.-F."/>
            <person name="Young C.-C."/>
        </authorList>
    </citation>
    <scope>NUCLEOTIDE SEQUENCE [LARGE SCALE GENOMIC DNA]</scope>
    <source>
        <strain evidence="11 12">CC-CFT640</strain>
    </source>
</reference>
<comment type="subcellular location">
    <subcellularLocation>
        <location evidence="1 9">Cell inner membrane</location>
        <topology evidence="1 9">Multi-pass membrane protein</topology>
    </subcellularLocation>
</comment>
<feature type="domain" description="Tripartite ATP-independent periplasmic transporters DctQ component" evidence="10">
    <location>
        <begin position="24"/>
        <end position="154"/>
    </location>
</feature>
<evidence type="ECO:0000256" key="6">
    <source>
        <dbReference type="ARBA" id="ARBA00022989"/>
    </source>
</evidence>
<feature type="transmembrane region" description="Helical" evidence="9">
    <location>
        <begin position="39"/>
        <end position="62"/>
    </location>
</feature>
<proteinExistence type="inferred from homology"/>
<dbReference type="PANTHER" id="PTHR35011">
    <property type="entry name" value="2,3-DIKETO-L-GULONATE TRAP TRANSPORTER SMALL PERMEASE PROTEIN YIAM"/>
    <property type="match status" value="1"/>
</dbReference>
<evidence type="ECO:0000313" key="11">
    <source>
        <dbReference type="EMBL" id="TXL73492.1"/>
    </source>
</evidence>
<dbReference type="Proteomes" id="UP000321638">
    <property type="component" value="Unassembled WGS sequence"/>
</dbReference>
<keyword evidence="12" id="KW-1185">Reference proteome</keyword>
<evidence type="ECO:0000256" key="9">
    <source>
        <dbReference type="RuleBase" id="RU369079"/>
    </source>
</evidence>
<dbReference type="InterPro" id="IPR007387">
    <property type="entry name" value="TRAP_DctQ"/>
</dbReference>
<dbReference type="AlphaFoldDB" id="A0A5C8PI56"/>
<keyword evidence="3" id="KW-1003">Cell membrane</keyword>
<evidence type="ECO:0000256" key="5">
    <source>
        <dbReference type="ARBA" id="ARBA00022692"/>
    </source>
</evidence>
<evidence type="ECO:0000256" key="2">
    <source>
        <dbReference type="ARBA" id="ARBA00022448"/>
    </source>
</evidence>
<dbReference type="PANTHER" id="PTHR35011:SF2">
    <property type="entry name" value="2,3-DIKETO-L-GULONATE TRAP TRANSPORTER SMALL PERMEASE PROTEIN YIAM"/>
    <property type="match status" value="1"/>
</dbReference>
<comment type="function">
    <text evidence="9">Part of the tripartite ATP-independent periplasmic (TRAP) transport system.</text>
</comment>
<dbReference type="GO" id="GO:0015740">
    <property type="term" value="P:C4-dicarboxylate transport"/>
    <property type="evidence" value="ECO:0007669"/>
    <property type="project" value="TreeGrafter"/>
</dbReference>
<keyword evidence="5 9" id="KW-0812">Transmembrane</keyword>
<dbReference type="GO" id="GO:0022857">
    <property type="term" value="F:transmembrane transporter activity"/>
    <property type="evidence" value="ECO:0007669"/>
    <property type="project" value="UniProtKB-UniRule"/>
</dbReference>
<keyword evidence="7 9" id="KW-0472">Membrane</keyword>
<dbReference type="InterPro" id="IPR055348">
    <property type="entry name" value="DctQ"/>
</dbReference>
<keyword evidence="4 9" id="KW-0997">Cell inner membrane</keyword>
<comment type="similarity">
    <text evidence="8 9">Belongs to the TRAP transporter small permease family.</text>
</comment>